<sequence length="124" mass="14143">MHLRADLSDWWCSADLRQKTSDPHLMLQDQYRDEKWDLEGVGDRLLLAFFDVLAGDWCQLVVARALHTGAVVLGAKSDLCSEAEVDSYSTMGRGQWEQQDLKRQQPLTNITGEWKANQLSPRPL</sequence>
<name>M7AZE8_CHEMY</name>
<protein>
    <submittedName>
        <fullName evidence="1">Uncharacterized protein</fullName>
    </submittedName>
</protein>
<reference evidence="2" key="1">
    <citation type="journal article" date="2013" name="Nat. Genet.">
        <title>The draft genomes of soft-shell turtle and green sea turtle yield insights into the development and evolution of the turtle-specific body plan.</title>
        <authorList>
            <person name="Wang Z."/>
            <person name="Pascual-Anaya J."/>
            <person name="Zadissa A."/>
            <person name="Li W."/>
            <person name="Niimura Y."/>
            <person name="Huang Z."/>
            <person name="Li C."/>
            <person name="White S."/>
            <person name="Xiong Z."/>
            <person name="Fang D."/>
            <person name="Wang B."/>
            <person name="Ming Y."/>
            <person name="Chen Y."/>
            <person name="Zheng Y."/>
            <person name="Kuraku S."/>
            <person name="Pignatelli M."/>
            <person name="Herrero J."/>
            <person name="Beal K."/>
            <person name="Nozawa M."/>
            <person name="Li Q."/>
            <person name="Wang J."/>
            <person name="Zhang H."/>
            <person name="Yu L."/>
            <person name="Shigenobu S."/>
            <person name="Wang J."/>
            <person name="Liu J."/>
            <person name="Flicek P."/>
            <person name="Searle S."/>
            <person name="Wang J."/>
            <person name="Kuratani S."/>
            <person name="Yin Y."/>
            <person name="Aken B."/>
            <person name="Zhang G."/>
            <person name="Irie N."/>
        </authorList>
    </citation>
    <scope>NUCLEOTIDE SEQUENCE [LARGE SCALE GENOMIC DNA]</scope>
</reference>
<organism evidence="1 2">
    <name type="scientific">Chelonia mydas</name>
    <name type="common">Green sea-turtle</name>
    <name type="synonym">Chelonia agassizi</name>
    <dbReference type="NCBI Taxonomy" id="8469"/>
    <lineage>
        <taxon>Eukaryota</taxon>
        <taxon>Metazoa</taxon>
        <taxon>Chordata</taxon>
        <taxon>Craniata</taxon>
        <taxon>Vertebrata</taxon>
        <taxon>Euteleostomi</taxon>
        <taxon>Archelosauria</taxon>
        <taxon>Testudinata</taxon>
        <taxon>Testudines</taxon>
        <taxon>Cryptodira</taxon>
        <taxon>Durocryptodira</taxon>
        <taxon>Americhelydia</taxon>
        <taxon>Chelonioidea</taxon>
        <taxon>Cheloniidae</taxon>
        <taxon>Chelonia</taxon>
    </lineage>
</organism>
<evidence type="ECO:0000313" key="1">
    <source>
        <dbReference type="EMBL" id="EMP30134.1"/>
    </source>
</evidence>
<keyword evidence="2" id="KW-1185">Reference proteome</keyword>
<dbReference type="EMBL" id="KB551681">
    <property type="protein sequence ID" value="EMP30134.1"/>
    <property type="molecule type" value="Genomic_DNA"/>
</dbReference>
<proteinExistence type="predicted"/>
<gene>
    <name evidence="1" type="ORF">UY3_12745</name>
</gene>
<accession>M7AZE8</accession>
<evidence type="ECO:0000313" key="2">
    <source>
        <dbReference type="Proteomes" id="UP000031443"/>
    </source>
</evidence>
<dbReference type="AlphaFoldDB" id="M7AZE8"/>
<dbReference type="Proteomes" id="UP000031443">
    <property type="component" value="Unassembled WGS sequence"/>
</dbReference>